<feature type="non-terminal residue" evidence="3">
    <location>
        <position position="1"/>
    </location>
</feature>
<feature type="region of interest" description="Disordered" evidence="1">
    <location>
        <begin position="146"/>
        <end position="175"/>
    </location>
</feature>
<dbReference type="AlphaFoldDB" id="A0A3E2H0M5"/>
<dbReference type="Proteomes" id="UP000258309">
    <property type="component" value="Unassembled WGS sequence"/>
</dbReference>
<protein>
    <submittedName>
        <fullName evidence="3">Uncharacterized protein</fullName>
    </submittedName>
</protein>
<dbReference type="OrthoDB" id="5123364at2759"/>
<proteinExistence type="predicted"/>
<evidence type="ECO:0000256" key="1">
    <source>
        <dbReference type="SAM" id="MobiDB-lite"/>
    </source>
</evidence>
<feature type="signal peptide" evidence="2">
    <location>
        <begin position="1"/>
        <end position="20"/>
    </location>
</feature>
<keyword evidence="4" id="KW-1185">Reference proteome</keyword>
<keyword evidence="2" id="KW-0732">Signal</keyword>
<feature type="compositionally biased region" description="Basic and acidic residues" evidence="1">
    <location>
        <begin position="152"/>
        <end position="168"/>
    </location>
</feature>
<gene>
    <name evidence="3" type="ORF">B7463_g9386</name>
</gene>
<dbReference type="EMBL" id="NCSJ02000231">
    <property type="protein sequence ID" value="RFU26945.1"/>
    <property type="molecule type" value="Genomic_DNA"/>
</dbReference>
<evidence type="ECO:0000313" key="4">
    <source>
        <dbReference type="Proteomes" id="UP000258309"/>
    </source>
</evidence>
<organism evidence="3 4">
    <name type="scientific">Scytalidium lignicola</name>
    <name type="common">Hyphomycete</name>
    <dbReference type="NCBI Taxonomy" id="5539"/>
    <lineage>
        <taxon>Eukaryota</taxon>
        <taxon>Fungi</taxon>
        <taxon>Dikarya</taxon>
        <taxon>Ascomycota</taxon>
        <taxon>Pezizomycotina</taxon>
        <taxon>Leotiomycetes</taxon>
        <taxon>Leotiomycetes incertae sedis</taxon>
        <taxon>Scytalidium</taxon>
    </lineage>
</organism>
<reference evidence="3 4" key="1">
    <citation type="submission" date="2018-05" db="EMBL/GenBank/DDBJ databases">
        <title>Draft genome sequence of Scytalidium lignicola DSM 105466, a ubiquitous saprotrophic fungus.</title>
        <authorList>
            <person name="Buettner E."/>
            <person name="Gebauer A.M."/>
            <person name="Hofrichter M."/>
            <person name="Liers C."/>
            <person name="Kellner H."/>
        </authorList>
    </citation>
    <scope>NUCLEOTIDE SEQUENCE [LARGE SCALE GENOMIC DNA]</scope>
    <source>
        <strain evidence="3 4">DSM 105466</strain>
    </source>
</reference>
<sequence length="175" mass="19553">MHLVILLLSALATCIVGTSARNQINGQASISQTERYPICPENYETYCCMTVVPFSTSCKGGRCTNGPGWSCVIGPGKVESMKYCLKEVGGNKSAYCKRPGYEYFGSVLRWTGSSFEPMLQPSNYRQYLRPGMKQPWVPPHGAIQWEEQEDAADTKEVETEELRKRETVFGDTDMA</sequence>
<evidence type="ECO:0000256" key="2">
    <source>
        <dbReference type="SAM" id="SignalP"/>
    </source>
</evidence>
<feature type="chain" id="PRO_5017586695" evidence="2">
    <location>
        <begin position="21"/>
        <end position="175"/>
    </location>
</feature>
<accession>A0A3E2H0M5</accession>
<comment type="caution">
    <text evidence="3">The sequence shown here is derived from an EMBL/GenBank/DDBJ whole genome shotgun (WGS) entry which is preliminary data.</text>
</comment>
<name>A0A3E2H0M5_SCYLI</name>
<evidence type="ECO:0000313" key="3">
    <source>
        <dbReference type="EMBL" id="RFU26945.1"/>
    </source>
</evidence>
<feature type="non-terminal residue" evidence="3">
    <location>
        <position position="175"/>
    </location>
</feature>